<keyword evidence="4" id="KW-1185">Reference proteome</keyword>
<gene>
    <name evidence="3" type="ORF">DF947_20360</name>
</gene>
<dbReference type="InterPro" id="IPR000073">
    <property type="entry name" value="AB_hydrolase_1"/>
</dbReference>
<proteinExistence type="predicted"/>
<dbReference type="SUPFAM" id="SSF53474">
    <property type="entry name" value="alpha/beta-Hydrolases"/>
    <property type="match status" value="1"/>
</dbReference>
<dbReference type="EMBL" id="QGNY01000009">
    <property type="protein sequence ID" value="PWS29942.1"/>
    <property type="molecule type" value="Genomic_DNA"/>
</dbReference>
<protein>
    <recommendedName>
        <fullName evidence="2">AB hydrolase-1 domain-containing protein</fullName>
    </recommendedName>
</protein>
<keyword evidence="1" id="KW-0732">Signal</keyword>
<name>A0A317EU53_9SPHI</name>
<comment type="caution">
    <text evidence="3">The sequence shown here is derived from an EMBL/GenBank/DDBJ whole genome shotgun (WGS) entry which is preliminary data.</text>
</comment>
<dbReference type="PANTHER" id="PTHR46331:SF2">
    <property type="entry name" value="VALACYCLOVIR HYDROLASE"/>
    <property type="match status" value="1"/>
</dbReference>
<evidence type="ECO:0000313" key="4">
    <source>
        <dbReference type="Proteomes" id="UP000245391"/>
    </source>
</evidence>
<organism evidence="3 4">
    <name type="scientific">Pedobacter paludis</name>
    <dbReference type="NCBI Taxonomy" id="2203212"/>
    <lineage>
        <taxon>Bacteria</taxon>
        <taxon>Pseudomonadati</taxon>
        <taxon>Bacteroidota</taxon>
        <taxon>Sphingobacteriia</taxon>
        <taxon>Sphingobacteriales</taxon>
        <taxon>Sphingobacteriaceae</taxon>
        <taxon>Pedobacter</taxon>
    </lineage>
</organism>
<feature type="chain" id="PRO_5016240915" description="AB hydrolase-1 domain-containing protein" evidence="1">
    <location>
        <begin position="21"/>
        <end position="440"/>
    </location>
</feature>
<dbReference type="InterPro" id="IPR029058">
    <property type="entry name" value="AB_hydrolase_fold"/>
</dbReference>
<dbReference type="Gene3D" id="2.60.120.260">
    <property type="entry name" value="Galactose-binding domain-like"/>
    <property type="match status" value="1"/>
</dbReference>
<feature type="domain" description="AB hydrolase-1" evidence="2">
    <location>
        <begin position="227"/>
        <end position="333"/>
    </location>
</feature>
<dbReference type="Proteomes" id="UP000245391">
    <property type="component" value="Unassembled WGS sequence"/>
</dbReference>
<evidence type="ECO:0000259" key="2">
    <source>
        <dbReference type="Pfam" id="PF00561"/>
    </source>
</evidence>
<evidence type="ECO:0000256" key="1">
    <source>
        <dbReference type="SAM" id="SignalP"/>
    </source>
</evidence>
<dbReference type="Pfam" id="PF00561">
    <property type="entry name" value="Abhydrolase_1"/>
    <property type="match status" value="1"/>
</dbReference>
<reference evidence="4" key="1">
    <citation type="submission" date="2018-05" db="EMBL/GenBank/DDBJ databases">
        <title>Pedobacter paludis sp. nov., isolated from wetland soil.</title>
        <authorList>
            <person name="Zhang Y."/>
        </authorList>
    </citation>
    <scope>NUCLEOTIDE SEQUENCE [LARGE SCALE GENOMIC DNA]</scope>
    <source>
        <strain evidence="4">R-8</strain>
    </source>
</reference>
<dbReference type="AlphaFoldDB" id="A0A317EU53"/>
<evidence type="ECO:0000313" key="3">
    <source>
        <dbReference type="EMBL" id="PWS29942.1"/>
    </source>
</evidence>
<dbReference type="Gene3D" id="3.40.50.1820">
    <property type="entry name" value="alpha/beta hydrolase"/>
    <property type="match status" value="1"/>
</dbReference>
<dbReference type="PANTHER" id="PTHR46331">
    <property type="entry name" value="VALACYCLOVIR HYDROLASE"/>
    <property type="match status" value="1"/>
</dbReference>
<sequence length="440" mass="49845">MKFCLLTVFIFLSFCINLQAQMTTNDVILVKEINVKKYIGWAYEITAEIRSSTHNDFGNANFSALQIGKSDWDFIETTRKNLPKSKNNGVWEKRTMSGVIDKNASKIWLYLLTYGNGDFYFDNIKMRVKDRDGNWIDIVVDNGDFEKSTDKNPLKGLRNAESLTNKKGVSTSLFIDQNPEYKQSLHVHSEGAEQDKRIFYGNNLSTGKYLKINGIKLYYEVYGTGEPLLLLHGNGGSINSFSKQIPDFAQKYKVIAVDTRGQGRSKDPISKDLSYDLFAEDIKDLLDSLQLKNVNVLGWSDGGNTGLILASKYPEYVKNLIVMGANLNPSDLAVKKKTLEKTEKDIKKLMAENKESNIPIIRLLEMVLKEPNINPETLSNIKAKTLVLAGENDEILENHTRLIAKRIPNSNLYIFKGETHFVVTENPALFNKTVLDFLQK</sequence>
<accession>A0A317EU53</accession>
<dbReference type="PRINTS" id="PR00111">
    <property type="entry name" value="ABHYDROLASE"/>
</dbReference>
<feature type="signal peptide" evidence="1">
    <location>
        <begin position="1"/>
        <end position="20"/>
    </location>
</feature>
<dbReference type="GO" id="GO:0017171">
    <property type="term" value="F:serine hydrolase activity"/>
    <property type="evidence" value="ECO:0007669"/>
    <property type="project" value="TreeGrafter"/>
</dbReference>